<evidence type="ECO:0000256" key="2">
    <source>
        <dbReference type="SAM" id="SignalP"/>
    </source>
</evidence>
<evidence type="ECO:0008006" key="5">
    <source>
        <dbReference type="Google" id="ProtNLM"/>
    </source>
</evidence>
<dbReference type="Proteomes" id="UP000321046">
    <property type="component" value="Unassembled WGS sequence"/>
</dbReference>
<dbReference type="PROSITE" id="PS51257">
    <property type="entry name" value="PROKAR_LIPOPROTEIN"/>
    <property type="match status" value="1"/>
</dbReference>
<comment type="caution">
    <text evidence="3">The sequence shown here is derived from an EMBL/GenBank/DDBJ whole genome shotgun (WGS) entry which is preliminary data.</text>
</comment>
<feature type="signal peptide" evidence="2">
    <location>
        <begin position="1"/>
        <end position="21"/>
    </location>
</feature>
<sequence length="277" mass="29348">MVLRKVGVKAGALALALSLGAGCSFTTMETARQLESGEAVVGGALDWPGFLYIPRASAYGKVGVGDKADLGLQGAFAFATANLGATARVYPTNWLTMSLQTDAVFVVDDFDGFFGAADNNAALLVFTPRISTAVNGDDFLYGGFQSNVLTGWEYDESGVNTVYTFQGATIGGFAGIETDISPGLSLQTELILMPVTVDDAGVNVIFSEGGLPALFQWSVGLNYRFGGEPEAVRRMEPSEAPRREAEEPVQPERAPRPESQPEPEPAPEYDEGGVPIY</sequence>
<dbReference type="OrthoDB" id="5503890at2"/>
<name>A0A5C6XEK0_9DELT</name>
<protein>
    <recommendedName>
        <fullName evidence="5">Outer membrane protein beta-barrel domain-containing protein</fullName>
    </recommendedName>
</protein>
<accession>A0A5C6XEK0</accession>
<organism evidence="3 4">
    <name type="scientific">Lujinxingia vulgaris</name>
    <dbReference type="NCBI Taxonomy" id="2600176"/>
    <lineage>
        <taxon>Bacteria</taxon>
        <taxon>Deltaproteobacteria</taxon>
        <taxon>Bradymonadales</taxon>
        <taxon>Lujinxingiaceae</taxon>
        <taxon>Lujinxingia</taxon>
    </lineage>
</organism>
<dbReference type="EMBL" id="VOSL01000014">
    <property type="protein sequence ID" value="TXD42712.1"/>
    <property type="molecule type" value="Genomic_DNA"/>
</dbReference>
<evidence type="ECO:0000313" key="4">
    <source>
        <dbReference type="Proteomes" id="UP000321046"/>
    </source>
</evidence>
<feature type="compositionally biased region" description="Basic and acidic residues" evidence="1">
    <location>
        <begin position="232"/>
        <end position="246"/>
    </location>
</feature>
<feature type="region of interest" description="Disordered" evidence="1">
    <location>
        <begin position="232"/>
        <end position="277"/>
    </location>
</feature>
<evidence type="ECO:0000256" key="1">
    <source>
        <dbReference type="SAM" id="MobiDB-lite"/>
    </source>
</evidence>
<gene>
    <name evidence="3" type="ORF">FRC96_03335</name>
</gene>
<keyword evidence="2" id="KW-0732">Signal</keyword>
<dbReference type="AlphaFoldDB" id="A0A5C6XEK0"/>
<reference evidence="3 4" key="1">
    <citation type="submission" date="2019-08" db="EMBL/GenBank/DDBJ databases">
        <title>Bradymonadales sp. TMQ2.</title>
        <authorList>
            <person name="Liang Q."/>
        </authorList>
    </citation>
    <scope>NUCLEOTIDE SEQUENCE [LARGE SCALE GENOMIC DNA]</scope>
    <source>
        <strain evidence="3 4">TMQ2</strain>
    </source>
</reference>
<dbReference type="RefSeq" id="WP_146972681.1">
    <property type="nucleotide sequence ID" value="NZ_VOSL01000014.1"/>
</dbReference>
<evidence type="ECO:0000313" key="3">
    <source>
        <dbReference type="EMBL" id="TXD42712.1"/>
    </source>
</evidence>
<feature type="chain" id="PRO_5023032492" description="Outer membrane protein beta-barrel domain-containing protein" evidence="2">
    <location>
        <begin position="22"/>
        <end position="277"/>
    </location>
</feature>
<proteinExistence type="predicted"/>